<sequence length="196" mass="22009">MTSKHGNGQRRPGYSAKLEQLVHLYGIKGVVFFAHHPGSPYDGATANHLASVGLPHGRVFTSQVDTDGSERLPAEVGPRSDLYDQGYPDESRKWHVLGHLPTALVTIDPSSGRVYAFPEGESEYQLLHRDAQSFTYCLAEFHKVDETYRATYPDTPDVDALVEGFREKVSRFDASPFEDPDSVWNLMLEEVLDEIW</sequence>
<proteinExistence type="predicted"/>
<gene>
    <name evidence="1" type="ORF">ACG5V6_19260</name>
</gene>
<evidence type="ECO:0000313" key="2">
    <source>
        <dbReference type="Proteomes" id="UP001607069"/>
    </source>
</evidence>
<protein>
    <submittedName>
        <fullName evidence="1">SUKH-4 family immunity protein</fullName>
    </submittedName>
</protein>
<keyword evidence="2" id="KW-1185">Reference proteome</keyword>
<name>A0ABW7HX50_9ACTN</name>
<reference evidence="1 2" key="1">
    <citation type="submission" date="2024-10" db="EMBL/GenBank/DDBJ databases">
        <authorList>
            <person name="Cho J.-C."/>
        </authorList>
    </citation>
    <scope>NUCLEOTIDE SEQUENCE [LARGE SCALE GENOMIC DNA]</scope>
    <source>
        <strain evidence="1 2">KCTC29696</strain>
    </source>
</reference>
<dbReference type="RefSeq" id="WP_279948444.1">
    <property type="nucleotide sequence ID" value="NZ_BAABEN010000003.1"/>
</dbReference>
<dbReference type="Proteomes" id="UP001607069">
    <property type="component" value="Unassembled WGS sequence"/>
</dbReference>
<comment type="caution">
    <text evidence="1">The sequence shown here is derived from an EMBL/GenBank/DDBJ whole genome shotgun (WGS) entry which is preliminary data.</text>
</comment>
<dbReference type="InterPro" id="IPR025851">
    <property type="entry name" value="SUKH-4"/>
</dbReference>
<dbReference type="Pfam" id="PF14435">
    <property type="entry name" value="SUKH-4"/>
    <property type="match status" value="1"/>
</dbReference>
<organism evidence="1 2">
    <name type="scientific">Streptomyces chitinivorans</name>
    <dbReference type="NCBI Taxonomy" id="1257027"/>
    <lineage>
        <taxon>Bacteria</taxon>
        <taxon>Bacillati</taxon>
        <taxon>Actinomycetota</taxon>
        <taxon>Actinomycetes</taxon>
        <taxon>Kitasatosporales</taxon>
        <taxon>Streptomycetaceae</taxon>
        <taxon>Streptomyces</taxon>
    </lineage>
</organism>
<evidence type="ECO:0000313" key="1">
    <source>
        <dbReference type="EMBL" id="MFH0250338.1"/>
    </source>
</evidence>
<dbReference type="EMBL" id="JBIHMK010000078">
    <property type="protein sequence ID" value="MFH0250338.1"/>
    <property type="molecule type" value="Genomic_DNA"/>
</dbReference>
<accession>A0ABW7HX50</accession>